<accession>A0A835G529</accession>
<evidence type="ECO:0000313" key="2">
    <source>
        <dbReference type="Proteomes" id="UP000648187"/>
    </source>
</evidence>
<proteinExistence type="predicted"/>
<sequence length="334" mass="38022">MSRAVRELGLKSWYYLSKHTHNDENNQYGIGSRESPGLHHNAVIEAEAFREELLCQVKKTLKDIADGNITKSIMELMIDKNTGRMLKTEDIIRRIVSSRSQAIASKICVQPCQPVKDVVKPTQKKTSRARKNVGSLKRISTKSKCTITPSPNNYSRSSGLIYKIRKAFLTQSRPPKQQKKKINIPTKLPPPKSTGALGKSLIKIHKAMKQSEIAPSYLKMLKSLDKNNGKYDKLPWNKYDIMAKLRTEEGHAEILREICKAIKTGRVSPSLIELAISKKLERDSVQHKQEPFRTTQSKKLESKRFYKKPMNDKGIIIRFDTNVGQNKISRKVGK</sequence>
<name>A0A835G529_SPOEX</name>
<evidence type="ECO:0000313" key="1">
    <source>
        <dbReference type="EMBL" id="KAF9408928.1"/>
    </source>
</evidence>
<dbReference type="Proteomes" id="UP000648187">
    <property type="component" value="Unassembled WGS sequence"/>
</dbReference>
<reference evidence="1" key="1">
    <citation type="submission" date="2020-08" db="EMBL/GenBank/DDBJ databases">
        <title>Spodoptera exigua strain:BAW_Kor-Di-RS1 Genome sequencing and assembly.</title>
        <authorList>
            <person name="Kim J."/>
            <person name="Nam H.Y."/>
            <person name="Kwon M."/>
            <person name="Choi J.H."/>
            <person name="Cho S.R."/>
            <person name="Kim G.-H."/>
        </authorList>
    </citation>
    <scope>NUCLEOTIDE SEQUENCE</scope>
    <source>
        <strain evidence="1">BAW_Kor-Di-RS1</strain>
        <tissue evidence="1">Whole-body</tissue>
    </source>
</reference>
<keyword evidence="2" id="KW-1185">Reference proteome</keyword>
<organism evidence="1 2">
    <name type="scientific">Spodoptera exigua</name>
    <name type="common">Beet armyworm</name>
    <name type="synonym">Noctua fulgens</name>
    <dbReference type="NCBI Taxonomy" id="7107"/>
    <lineage>
        <taxon>Eukaryota</taxon>
        <taxon>Metazoa</taxon>
        <taxon>Ecdysozoa</taxon>
        <taxon>Arthropoda</taxon>
        <taxon>Hexapoda</taxon>
        <taxon>Insecta</taxon>
        <taxon>Pterygota</taxon>
        <taxon>Neoptera</taxon>
        <taxon>Endopterygota</taxon>
        <taxon>Lepidoptera</taxon>
        <taxon>Glossata</taxon>
        <taxon>Ditrysia</taxon>
        <taxon>Noctuoidea</taxon>
        <taxon>Noctuidae</taxon>
        <taxon>Amphipyrinae</taxon>
        <taxon>Spodoptera</taxon>
    </lineage>
</organism>
<protein>
    <submittedName>
        <fullName evidence="1">Uncharacterized protein</fullName>
    </submittedName>
</protein>
<dbReference type="AlphaFoldDB" id="A0A835G529"/>
<dbReference type="EMBL" id="JACKWZ010000352">
    <property type="protein sequence ID" value="KAF9408928.1"/>
    <property type="molecule type" value="Genomic_DNA"/>
</dbReference>
<gene>
    <name evidence="1" type="ORF">HW555_011539</name>
</gene>
<comment type="caution">
    <text evidence="1">The sequence shown here is derived from an EMBL/GenBank/DDBJ whole genome shotgun (WGS) entry which is preliminary data.</text>
</comment>
<feature type="non-terminal residue" evidence="1">
    <location>
        <position position="334"/>
    </location>
</feature>